<reference evidence="3 4" key="1">
    <citation type="submission" date="2014-04" db="EMBL/GenBank/DDBJ databases">
        <title>Characterization and application of a salt tolerant electro-active bacterium.</title>
        <authorList>
            <person name="Yang L."/>
            <person name="Wei S."/>
            <person name="Tay Q.X.M."/>
        </authorList>
    </citation>
    <scope>NUCLEOTIDE SEQUENCE [LARGE SCALE GENOMIC DNA]</scope>
    <source>
        <strain evidence="3 4">LY1</strain>
    </source>
</reference>
<dbReference type="Pfam" id="PF03050">
    <property type="entry name" value="DDE_Tnp_IS66"/>
    <property type="match status" value="1"/>
</dbReference>
<dbReference type="InterPro" id="IPR004291">
    <property type="entry name" value="Transposase_IS66_central"/>
</dbReference>
<dbReference type="EMBL" id="JMIH01000026">
    <property type="protein sequence ID" value="KEO72226.1"/>
    <property type="molecule type" value="Genomic_DNA"/>
</dbReference>
<dbReference type="eggNOG" id="COG4372">
    <property type="taxonomic scope" value="Bacteria"/>
</dbReference>
<dbReference type="RefSeq" id="WP_051720194.1">
    <property type="nucleotide sequence ID" value="NZ_JMIH01000026.1"/>
</dbReference>
<name>A0A074KQK5_9BACT</name>
<dbReference type="AlphaFoldDB" id="A0A074KQK5"/>
<sequence length="127" mass="14906">MLALSSSTRYFKYSYRPESPMGKAVAYAHKRWTGLSAYVLHGQMEIENNLVENAVRPFAVGLKAYLFAGSHDASEMTAAMYSFMASCKKNKVNEFEWLRDVFERIHRHKRKDLYQLLPSNWEEYRLK</sequence>
<dbReference type="PANTHER" id="PTHR33678">
    <property type="entry name" value="BLL1576 PROTEIN"/>
    <property type="match status" value="1"/>
</dbReference>
<dbReference type="PANTHER" id="PTHR33678:SF1">
    <property type="entry name" value="BLL1576 PROTEIN"/>
    <property type="match status" value="1"/>
</dbReference>
<feature type="domain" description="Transposase IS66 central" evidence="1">
    <location>
        <begin position="15"/>
        <end position="74"/>
    </location>
</feature>
<evidence type="ECO:0000259" key="2">
    <source>
        <dbReference type="Pfam" id="PF13817"/>
    </source>
</evidence>
<evidence type="ECO:0000313" key="3">
    <source>
        <dbReference type="EMBL" id="KEO72226.1"/>
    </source>
</evidence>
<dbReference type="Pfam" id="PF13817">
    <property type="entry name" value="DDE_Tnp_IS66_C"/>
    <property type="match status" value="1"/>
</dbReference>
<organism evidence="3 4">
    <name type="scientific">Anditalea andensis</name>
    <dbReference type="NCBI Taxonomy" id="1048983"/>
    <lineage>
        <taxon>Bacteria</taxon>
        <taxon>Pseudomonadati</taxon>
        <taxon>Bacteroidota</taxon>
        <taxon>Cytophagia</taxon>
        <taxon>Cytophagales</taxon>
        <taxon>Cytophagaceae</taxon>
        <taxon>Anditalea</taxon>
    </lineage>
</organism>
<gene>
    <name evidence="3" type="ORF">EL17_18675</name>
</gene>
<comment type="caution">
    <text evidence="3">The sequence shown here is derived from an EMBL/GenBank/DDBJ whole genome shotgun (WGS) entry which is preliminary data.</text>
</comment>
<dbReference type="Proteomes" id="UP000027821">
    <property type="component" value="Unassembled WGS sequence"/>
</dbReference>
<dbReference type="InterPro" id="IPR039552">
    <property type="entry name" value="IS66_C"/>
</dbReference>
<evidence type="ECO:0000259" key="1">
    <source>
        <dbReference type="Pfam" id="PF03050"/>
    </source>
</evidence>
<evidence type="ECO:0000313" key="4">
    <source>
        <dbReference type="Proteomes" id="UP000027821"/>
    </source>
</evidence>
<feature type="domain" description="Transposase IS66 C-terminal" evidence="2">
    <location>
        <begin position="82"/>
        <end position="118"/>
    </location>
</feature>
<keyword evidence="4" id="KW-1185">Reference proteome</keyword>
<accession>A0A074KQK5</accession>
<protein>
    <submittedName>
        <fullName evidence="3">Uncharacterized protein</fullName>
    </submittedName>
</protein>
<proteinExistence type="predicted"/>
<dbReference type="InterPro" id="IPR052344">
    <property type="entry name" value="Transposase-related"/>
</dbReference>
<dbReference type="STRING" id="1048983.EL17_18675"/>